<dbReference type="Gene3D" id="3.30.70.100">
    <property type="match status" value="1"/>
</dbReference>
<dbReference type="AlphaFoldDB" id="A0A9N9YI71"/>
<sequence>MSNCASLEKRDRHIAKIAPITQRTEVDCLGYAWFRSAGDNNVVPHYWLRGLEITPQANSVDHRASDEYKAFRAAVASESLLSRPSDLRFWRPMGIGYESREGGLDLAVRAQGRARYAVVHELEFDADRRGVVKAALTSLADQALDTPAVLTFWPLGRGEGDGGSALVFSVFDDKEAAETFESAPNSCFWQQIAGLCKSQRRTTWIESGIGFIGRELCSGYNSLNRQRTT</sequence>
<accession>A0A9N9YI71</accession>
<organism evidence="1 2">
    <name type="scientific">Clonostachys rhizophaga</name>
    <dbReference type="NCBI Taxonomy" id="160324"/>
    <lineage>
        <taxon>Eukaryota</taxon>
        <taxon>Fungi</taxon>
        <taxon>Dikarya</taxon>
        <taxon>Ascomycota</taxon>
        <taxon>Pezizomycotina</taxon>
        <taxon>Sordariomycetes</taxon>
        <taxon>Hypocreomycetidae</taxon>
        <taxon>Hypocreales</taxon>
        <taxon>Bionectriaceae</taxon>
        <taxon>Clonostachys</taxon>
    </lineage>
</organism>
<reference evidence="1" key="1">
    <citation type="submission" date="2021-10" db="EMBL/GenBank/DDBJ databases">
        <authorList>
            <person name="Piombo E."/>
        </authorList>
    </citation>
    <scope>NUCLEOTIDE SEQUENCE</scope>
</reference>
<keyword evidence="2" id="KW-1185">Reference proteome</keyword>
<proteinExistence type="predicted"/>
<comment type="caution">
    <text evidence="1">The sequence shown here is derived from an EMBL/GenBank/DDBJ whole genome shotgun (WGS) entry which is preliminary data.</text>
</comment>
<gene>
    <name evidence="1" type="ORF">CRHIZ90672A_00014689</name>
</gene>
<dbReference type="EMBL" id="CABFNQ020000699">
    <property type="protein sequence ID" value="CAH0024668.1"/>
    <property type="molecule type" value="Genomic_DNA"/>
</dbReference>
<evidence type="ECO:0000313" key="2">
    <source>
        <dbReference type="Proteomes" id="UP000696573"/>
    </source>
</evidence>
<dbReference type="Proteomes" id="UP000696573">
    <property type="component" value="Unassembled WGS sequence"/>
</dbReference>
<protein>
    <submittedName>
        <fullName evidence="1">Uncharacterized protein</fullName>
    </submittedName>
</protein>
<dbReference type="OrthoDB" id="5361133at2759"/>
<name>A0A9N9YI71_9HYPO</name>
<evidence type="ECO:0000313" key="1">
    <source>
        <dbReference type="EMBL" id="CAH0024668.1"/>
    </source>
</evidence>